<evidence type="ECO:0000313" key="2">
    <source>
        <dbReference type="Proteomes" id="UP000184550"/>
    </source>
</evidence>
<comment type="caution">
    <text evidence="1">The sequence shown here is derived from an EMBL/GenBank/DDBJ whole genome shotgun (WGS) entry which is preliminary data.</text>
</comment>
<gene>
    <name evidence="1" type="ORF">PL8927_610031</name>
</gene>
<accession>A0A7Z9E049</accession>
<dbReference type="EMBL" id="CZCU02000137">
    <property type="protein sequence ID" value="VXD18819.1"/>
    <property type="molecule type" value="Genomic_DNA"/>
</dbReference>
<protein>
    <submittedName>
        <fullName evidence="1">Uncharacterized protein</fullName>
    </submittedName>
</protein>
<dbReference type="Proteomes" id="UP000184550">
    <property type="component" value="Unassembled WGS sequence"/>
</dbReference>
<name>A0A7Z9E049_9CYAN</name>
<proteinExistence type="predicted"/>
<sequence length="45" mass="4946">MLYLPIPGFFGISTTLISQVMLASPTNVIGRYFLGHHGLTPRKTV</sequence>
<evidence type="ECO:0000313" key="1">
    <source>
        <dbReference type="EMBL" id="VXD18819.1"/>
    </source>
</evidence>
<organism evidence="1 2">
    <name type="scientific">Planktothrix serta PCC 8927</name>
    <dbReference type="NCBI Taxonomy" id="671068"/>
    <lineage>
        <taxon>Bacteria</taxon>
        <taxon>Bacillati</taxon>
        <taxon>Cyanobacteriota</taxon>
        <taxon>Cyanophyceae</taxon>
        <taxon>Oscillatoriophycideae</taxon>
        <taxon>Oscillatoriales</taxon>
        <taxon>Microcoleaceae</taxon>
        <taxon>Planktothrix</taxon>
    </lineage>
</organism>
<keyword evidence="2" id="KW-1185">Reference proteome</keyword>
<dbReference type="AlphaFoldDB" id="A0A7Z9E049"/>
<reference evidence="1" key="1">
    <citation type="submission" date="2019-10" db="EMBL/GenBank/DDBJ databases">
        <authorList>
            <consortium name="Genoscope - CEA"/>
            <person name="William W."/>
        </authorList>
    </citation>
    <scope>NUCLEOTIDE SEQUENCE [LARGE SCALE GENOMIC DNA]</scope>
    <source>
        <strain evidence="1">BBR_PRJEB10992</strain>
    </source>
</reference>